<feature type="domain" description="CBS" evidence="4">
    <location>
        <begin position="7"/>
        <end position="63"/>
    </location>
</feature>
<dbReference type="AlphaFoldDB" id="A0A512DZC3"/>
<evidence type="ECO:0000259" key="4">
    <source>
        <dbReference type="PROSITE" id="PS51371"/>
    </source>
</evidence>
<evidence type="ECO:0000256" key="2">
    <source>
        <dbReference type="PROSITE-ProRule" id="PRU00703"/>
    </source>
</evidence>
<dbReference type="PIRSF" id="PIRSF036990">
    <property type="entry name" value="UCP036990_CBS_BON"/>
    <property type="match status" value="1"/>
</dbReference>
<dbReference type="PROSITE" id="PS51371">
    <property type="entry name" value="CBS"/>
    <property type="match status" value="2"/>
</dbReference>
<evidence type="ECO:0000259" key="3">
    <source>
        <dbReference type="PROSITE" id="PS50914"/>
    </source>
</evidence>
<dbReference type="EMBL" id="BJYZ01000031">
    <property type="protein sequence ID" value="GEO41789.1"/>
    <property type="molecule type" value="Genomic_DNA"/>
</dbReference>
<protein>
    <submittedName>
        <fullName evidence="5">Histidine kinase</fullName>
    </submittedName>
</protein>
<dbReference type="RefSeq" id="WP_044435224.1">
    <property type="nucleotide sequence ID" value="NZ_BJYZ01000031.1"/>
</dbReference>
<dbReference type="CDD" id="cd04586">
    <property type="entry name" value="CBS_pair_BON_assoc"/>
    <property type="match status" value="1"/>
</dbReference>
<dbReference type="Pfam" id="PF04972">
    <property type="entry name" value="BON"/>
    <property type="match status" value="1"/>
</dbReference>
<feature type="domain" description="BON" evidence="3">
    <location>
        <begin position="157"/>
        <end position="225"/>
    </location>
</feature>
<organism evidence="5 6">
    <name type="scientific">Skermanella aerolata</name>
    <dbReference type="NCBI Taxonomy" id="393310"/>
    <lineage>
        <taxon>Bacteria</taxon>
        <taxon>Pseudomonadati</taxon>
        <taxon>Pseudomonadota</taxon>
        <taxon>Alphaproteobacteria</taxon>
        <taxon>Rhodospirillales</taxon>
        <taxon>Azospirillaceae</taxon>
        <taxon>Skermanella</taxon>
    </lineage>
</organism>
<gene>
    <name evidence="5" type="ORF">SAE02_59370</name>
</gene>
<name>A0A512DZC3_9PROT</name>
<dbReference type="Gene3D" id="3.10.580.10">
    <property type="entry name" value="CBS-domain"/>
    <property type="match status" value="1"/>
</dbReference>
<sequence length="231" mass="25345">MRAADIMTERVLRVRPETSVLDIATTLSERGISALPVVDADDRLVGIVTEGDLMRRPEIGTDVSQRAGEPDSLLERLSRAVAYVKAHGTTAADVMTRNVVAVTSDTPLSKIAEIMASRNIKRVPVVDEGNLVGIVSRLDLVRALLVQDLTAPKEELDDKAIEARLTAEIANHGWRLDPSSKIVVFENVVHLFGKIASREERRALATAAMIIPGVRSVQDHLEIDEPRMEYP</sequence>
<accession>A0A512DZC3</accession>
<dbReference type="PROSITE" id="PS50914">
    <property type="entry name" value="BON"/>
    <property type="match status" value="1"/>
</dbReference>
<dbReference type="SUPFAM" id="SSF54631">
    <property type="entry name" value="CBS-domain pair"/>
    <property type="match status" value="1"/>
</dbReference>
<evidence type="ECO:0000313" key="6">
    <source>
        <dbReference type="Proteomes" id="UP000321523"/>
    </source>
</evidence>
<proteinExistence type="predicted"/>
<dbReference type="Proteomes" id="UP000321523">
    <property type="component" value="Unassembled WGS sequence"/>
</dbReference>
<dbReference type="InterPro" id="IPR017080">
    <property type="entry name" value="UCP036990_CBS_BON"/>
</dbReference>
<comment type="caution">
    <text evidence="5">The sequence shown here is derived from an EMBL/GenBank/DDBJ whole genome shotgun (WGS) entry which is preliminary data.</text>
</comment>
<dbReference type="SMART" id="SM00116">
    <property type="entry name" value="CBS"/>
    <property type="match status" value="2"/>
</dbReference>
<dbReference type="Gene3D" id="3.30.1340.30">
    <property type="match status" value="1"/>
</dbReference>
<dbReference type="GO" id="GO:0016301">
    <property type="term" value="F:kinase activity"/>
    <property type="evidence" value="ECO:0007669"/>
    <property type="project" value="UniProtKB-KW"/>
</dbReference>
<dbReference type="Pfam" id="PF00571">
    <property type="entry name" value="CBS"/>
    <property type="match status" value="2"/>
</dbReference>
<keyword evidence="5" id="KW-0418">Kinase</keyword>
<keyword evidence="6" id="KW-1185">Reference proteome</keyword>
<keyword evidence="1 2" id="KW-0129">CBS domain</keyword>
<keyword evidence="5" id="KW-0808">Transferase</keyword>
<evidence type="ECO:0000313" key="5">
    <source>
        <dbReference type="EMBL" id="GEO41789.1"/>
    </source>
</evidence>
<dbReference type="InterPro" id="IPR000644">
    <property type="entry name" value="CBS_dom"/>
</dbReference>
<dbReference type="InterPro" id="IPR046342">
    <property type="entry name" value="CBS_dom_sf"/>
</dbReference>
<dbReference type="PANTHER" id="PTHR43080:SF26">
    <property type="entry name" value="REGULATORY PROTEIN"/>
    <property type="match status" value="1"/>
</dbReference>
<feature type="domain" description="CBS" evidence="4">
    <location>
        <begin position="95"/>
        <end position="154"/>
    </location>
</feature>
<dbReference type="PANTHER" id="PTHR43080">
    <property type="entry name" value="CBS DOMAIN-CONTAINING PROTEIN CBSX3, MITOCHONDRIAL"/>
    <property type="match status" value="1"/>
</dbReference>
<reference evidence="5 6" key="1">
    <citation type="submission" date="2019-07" db="EMBL/GenBank/DDBJ databases">
        <title>Whole genome shotgun sequence of Skermanella aerolata NBRC 106429.</title>
        <authorList>
            <person name="Hosoyama A."/>
            <person name="Uohara A."/>
            <person name="Ohji S."/>
            <person name="Ichikawa N."/>
        </authorList>
    </citation>
    <scope>NUCLEOTIDE SEQUENCE [LARGE SCALE GENOMIC DNA]</scope>
    <source>
        <strain evidence="5 6">NBRC 106429</strain>
    </source>
</reference>
<evidence type="ECO:0000256" key="1">
    <source>
        <dbReference type="ARBA" id="ARBA00023122"/>
    </source>
</evidence>
<dbReference type="OrthoDB" id="9783590at2"/>
<dbReference type="InterPro" id="IPR007055">
    <property type="entry name" value="BON_dom"/>
</dbReference>
<dbReference type="InterPro" id="IPR051257">
    <property type="entry name" value="Diverse_CBS-Domain"/>
</dbReference>